<accession>A0A6A6RHM1</accession>
<dbReference type="Proteomes" id="UP000799750">
    <property type="component" value="Unassembled WGS sequence"/>
</dbReference>
<evidence type="ECO:0000313" key="1">
    <source>
        <dbReference type="EMBL" id="KAF2503223.1"/>
    </source>
</evidence>
<dbReference type="EMBL" id="MU004181">
    <property type="protein sequence ID" value="KAF2503223.1"/>
    <property type="molecule type" value="Genomic_DNA"/>
</dbReference>
<organism evidence="1 2">
    <name type="scientific">Lophium mytilinum</name>
    <dbReference type="NCBI Taxonomy" id="390894"/>
    <lineage>
        <taxon>Eukaryota</taxon>
        <taxon>Fungi</taxon>
        <taxon>Dikarya</taxon>
        <taxon>Ascomycota</taxon>
        <taxon>Pezizomycotina</taxon>
        <taxon>Dothideomycetes</taxon>
        <taxon>Pleosporomycetidae</taxon>
        <taxon>Mytilinidiales</taxon>
        <taxon>Mytilinidiaceae</taxon>
        <taxon>Lophium</taxon>
    </lineage>
</organism>
<keyword evidence="2" id="KW-1185">Reference proteome</keyword>
<proteinExistence type="predicted"/>
<reference evidence="1" key="1">
    <citation type="journal article" date="2020" name="Stud. Mycol.">
        <title>101 Dothideomycetes genomes: a test case for predicting lifestyles and emergence of pathogens.</title>
        <authorList>
            <person name="Haridas S."/>
            <person name="Albert R."/>
            <person name="Binder M."/>
            <person name="Bloem J."/>
            <person name="Labutti K."/>
            <person name="Salamov A."/>
            <person name="Andreopoulos B."/>
            <person name="Baker S."/>
            <person name="Barry K."/>
            <person name="Bills G."/>
            <person name="Bluhm B."/>
            <person name="Cannon C."/>
            <person name="Castanera R."/>
            <person name="Culley D."/>
            <person name="Daum C."/>
            <person name="Ezra D."/>
            <person name="Gonzalez J."/>
            <person name="Henrissat B."/>
            <person name="Kuo A."/>
            <person name="Liang C."/>
            <person name="Lipzen A."/>
            <person name="Lutzoni F."/>
            <person name="Magnuson J."/>
            <person name="Mondo S."/>
            <person name="Nolan M."/>
            <person name="Ohm R."/>
            <person name="Pangilinan J."/>
            <person name="Park H.-J."/>
            <person name="Ramirez L."/>
            <person name="Alfaro M."/>
            <person name="Sun H."/>
            <person name="Tritt A."/>
            <person name="Yoshinaga Y."/>
            <person name="Zwiers L.-H."/>
            <person name="Turgeon B."/>
            <person name="Goodwin S."/>
            <person name="Spatafora J."/>
            <person name="Crous P."/>
            <person name="Grigoriev I."/>
        </authorList>
    </citation>
    <scope>NUCLEOTIDE SEQUENCE</scope>
    <source>
        <strain evidence="1">CBS 269.34</strain>
    </source>
</reference>
<sequence>MPAGRERAQSDGRLVVACSIAALKRARFVQHTLSANTIGNEVHCSPWAGHVRRSCSMAIRSKVDYLVIFDPQIGRLTRLLHLSSAIVEIVQMPLCHSLQTRDQLPTNPPKSRRVMFIDPGSSLNHAALAEILRYPAKGRPPPAGMVWTRPDEPSNSQPRPRLAPLLPHASIAFIAKHY</sequence>
<gene>
    <name evidence="1" type="ORF">BU16DRAFT_555234</name>
</gene>
<protein>
    <submittedName>
        <fullName evidence="1">Uncharacterized protein</fullName>
    </submittedName>
</protein>
<dbReference type="AlphaFoldDB" id="A0A6A6RHM1"/>
<name>A0A6A6RHM1_9PEZI</name>
<evidence type="ECO:0000313" key="2">
    <source>
        <dbReference type="Proteomes" id="UP000799750"/>
    </source>
</evidence>